<accession>A0A151NUI8</accession>
<feature type="compositionally biased region" description="Low complexity" evidence="1">
    <location>
        <begin position="87"/>
        <end position="96"/>
    </location>
</feature>
<dbReference type="EMBL" id="AKHW03002093">
    <property type="protein sequence ID" value="KYO40085.1"/>
    <property type="molecule type" value="Genomic_DNA"/>
</dbReference>
<evidence type="ECO:0000313" key="2">
    <source>
        <dbReference type="EMBL" id="KYO40085.1"/>
    </source>
</evidence>
<name>A0A151NUI8_ALLMI</name>
<evidence type="ECO:0000313" key="3">
    <source>
        <dbReference type="Proteomes" id="UP000050525"/>
    </source>
</evidence>
<organism evidence="2 3">
    <name type="scientific">Alligator mississippiensis</name>
    <name type="common">American alligator</name>
    <dbReference type="NCBI Taxonomy" id="8496"/>
    <lineage>
        <taxon>Eukaryota</taxon>
        <taxon>Metazoa</taxon>
        <taxon>Chordata</taxon>
        <taxon>Craniata</taxon>
        <taxon>Vertebrata</taxon>
        <taxon>Euteleostomi</taxon>
        <taxon>Archelosauria</taxon>
        <taxon>Archosauria</taxon>
        <taxon>Crocodylia</taxon>
        <taxon>Alligatoridae</taxon>
        <taxon>Alligatorinae</taxon>
        <taxon>Alligator</taxon>
    </lineage>
</organism>
<gene>
    <name evidence="2" type="ORF">Y1Q_0017290</name>
</gene>
<proteinExistence type="predicted"/>
<protein>
    <submittedName>
        <fullName evidence="2">Uncharacterized protein</fullName>
    </submittedName>
</protein>
<comment type="caution">
    <text evidence="2">The sequence shown here is derived from an EMBL/GenBank/DDBJ whole genome shotgun (WGS) entry which is preliminary data.</text>
</comment>
<feature type="region of interest" description="Disordered" evidence="1">
    <location>
        <begin position="1"/>
        <end position="112"/>
    </location>
</feature>
<evidence type="ECO:0000256" key="1">
    <source>
        <dbReference type="SAM" id="MobiDB-lite"/>
    </source>
</evidence>
<reference evidence="2 3" key="1">
    <citation type="journal article" date="2012" name="Genome Biol.">
        <title>Sequencing three crocodilian genomes to illuminate the evolution of archosaurs and amniotes.</title>
        <authorList>
            <person name="St John J.A."/>
            <person name="Braun E.L."/>
            <person name="Isberg S.R."/>
            <person name="Miles L.G."/>
            <person name="Chong A.Y."/>
            <person name="Gongora J."/>
            <person name="Dalzell P."/>
            <person name="Moran C."/>
            <person name="Bed'hom B."/>
            <person name="Abzhanov A."/>
            <person name="Burgess S.C."/>
            <person name="Cooksey A.M."/>
            <person name="Castoe T.A."/>
            <person name="Crawford N.G."/>
            <person name="Densmore L.D."/>
            <person name="Drew J.C."/>
            <person name="Edwards S.V."/>
            <person name="Faircloth B.C."/>
            <person name="Fujita M.K."/>
            <person name="Greenwold M.J."/>
            <person name="Hoffmann F.G."/>
            <person name="Howard J.M."/>
            <person name="Iguchi T."/>
            <person name="Janes D.E."/>
            <person name="Khan S.Y."/>
            <person name="Kohno S."/>
            <person name="de Koning A.J."/>
            <person name="Lance S.L."/>
            <person name="McCarthy F.M."/>
            <person name="McCormack J.E."/>
            <person name="Merchant M.E."/>
            <person name="Peterson D.G."/>
            <person name="Pollock D.D."/>
            <person name="Pourmand N."/>
            <person name="Raney B.J."/>
            <person name="Roessler K.A."/>
            <person name="Sanford J.R."/>
            <person name="Sawyer R.H."/>
            <person name="Schmidt C.J."/>
            <person name="Triplett E.W."/>
            <person name="Tuberville T.D."/>
            <person name="Venegas-Anaya M."/>
            <person name="Howard J.T."/>
            <person name="Jarvis E.D."/>
            <person name="Guillette L.J.Jr."/>
            <person name="Glenn T.C."/>
            <person name="Green R.E."/>
            <person name="Ray D.A."/>
        </authorList>
    </citation>
    <scope>NUCLEOTIDE SEQUENCE [LARGE SCALE GENOMIC DNA]</scope>
    <source>
        <strain evidence="2">KSC_2009_1</strain>
    </source>
</reference>
<feature type="compositionally biased region" description="Basic and acidic residues" evidence="1">
    <location>
        <begin position="98"/>
        <end position="112"/>
    </location>
</feature>
<dbReference type="AlphaFoldDB" id="A0A151NUI8"/>
<dbReference type="Proteomes" id="UP000050525">
    <property type="component" value="Unassembled WGS sequence"/>
</dbReference>
<keyword evidence="3" id="KW-1185">Reference proteome</keyword>
<sequence length="165" mass="18363">MPAGEPPSRACSSLSATSEERPPGSPQELPGTETESQGDEETSSNGAEPGTSLPPSEFSTESEWERVGDWDRNEADAWGRGGREELSSSTSRSSSEQGDARDPRWEQGDAWSRDPRWEQMTIIRRILEKRLGLQHGLRYWERSREHGQAVWAHEARAGVAGVMQQ</sequence>
<feature type="compositionally biased region" description="Basic and acidic residues" evidence="1">
    <location>
        <begin position="63"/>
        <end position="86"/>
    </location>
</feature>